<feature type="compositionally biased region" description="Pro residues" evidence="2">
    <location>
        <begin position="131"/>
        <end position="140"/>
    </location>
</feature>
<dbReference type="SUPFAM" id="SSF49879">
    <property type="entry name" value="SMAD/FHA domain"/>
    <property type="match status" value="1"/>
</dbReference>
<evidence type="ECO:0000313" key="5">
    <source>
        <dbReference type="EMBL" id="EIJ35232.1"/>
    </source>
</evidence>
<feature type="coiled-coil region" evidence="1">
    <location>
        <begin position="259"/>
        <end position="326"/>
    </location>
</feature>
<dbReference type="SMART" id="SM00240">
    <property type="entry name" value="FHA"/>
    <property type="match status" value="1"/>
</dbReference>
<reference evidence="6" key="1">
    <citation type="journal article" date="2011" name="Stand. Genomic Sci.">
        <title>Genome sequence of the filamentous, gliding Thiothrix nivea neotype strain (JP2(T)).</title>
        <authorList>
            <person name="Lapidus A."/>
            <person name="Nolan M."/>
            <person name="Lucas S."/>
            <person name="Glavina Del Rio T."/>
            <person name="Tice H."/>
            <person name="Cheng J.F."/>
            <person name="Tapia R."/>
            <person name="Han C."/>
            <person name="Goodwin L."/>
            <person name="Pitluck S."/>
            <person name="Liolios K."/>
            <person name="Pagani I."/>
            <person name="Ivanova N."/>
            <person name="Huntemann M."/>
            <person name="Mavromatis K."/>
            <person name="Mikhailova N."/>
            <person name="Pati A."/>
            <person name="Chen A."/>
            <person name="Palaniappan K."/>
            <person name="Land M."/>
            <person name="Brambilla E.M."/>
            <person name="Rohde M."/>
            <person name="Abt B."/>
            <person name="Verbarg S."/>
            <person name="Goker M."/>
            <person name="Bristow J."/>
            <person name="Eisen J.A."/>
            <person name="Markowitz V."/>
            <person name="Hugenholtz P."/>
            <person name="Kyrpides N.C."/>
            <person name="Klenk H.P."/>
            <person name="Woyke T."/>
        </authorList>
    </citation>
    <scope>NUCLEOTIDE SEQUENCE [LARGE SCALE GENOMIC DNA]</scope>
    <source>
        <strain evidence="6">ATCC 35100 / DSM 5205 / JP2</strain>
    </source>
</reference>
<organism evidence="5 6">
    <name type="scientific">Thiothrix nivea (strain ATCC 35100 / DSM 5205 / JP2)</name>
    <dbReference type="NCBI Taxonomy" id="870187"/>
    <lineage>
        <taxon>Bacteria</taxon>
        <taxon>Pseudomonadati</taxon>
        <taxon>Pseudomonadota</taxon>
        <taxon>Gammaproteobacteria</taxon>
        <taxon>Thiotrichales</taxon>
        <taxon>Thiotrichaceae</taxon>
        <taxon>Thiothrix</taxon>
    </lineage>
</organism>
<dbReference type="PROSITE" id="PS50006">
    <property type="entry name" value="FHA_DOMAIN"/>
    <property type="match status" value="1"/>
</dbReference>
<name>A0A656HG98_THINJ</name>
<keyword evidence="6" id="KW-1185">Reference proteome</keyword>
<gene>
    <name evidence="5" type="ORF">Thini_2695</name>
</gene>
<dbReference type="EMBL" id="JH651384">
    <property type="protein sequence ID" value="EIJ35232.1"/>
    <property type="molecule type" value="Genomic_DNA"/>
</dbReference>
<dbReference type="SUPFAM" id="SSF53955">
    <property type="entry name" value="Lysozyme-like"/>
    <property type="match status" value="1"/>
</dbReference>
<keyword evidence="3" id="KW-1133">Transmembrane helix</keyword>
<dbReference type="InterPro" id="IPR008984">
    <property type="entry name" value="SMAD_FHA_dom_sf"/>
</dbReference>
<dbReference type="InterPro" id="IPR023346">
    <property type="entry name" value="Lysozyme-like_dom_sf"/>
</dbReference>
<evidence type="ECO:0000256" key="3">
    <source>
        <dbReference type="SAM" id="Phobius"/>
    </source>
</evidence>
<accession>A0A656HG98</accession>
<dbReference type="Pfam" id="PF01464">
    <property type="entry name" value="SLT"/>
    <property type="match status" value="1"/>
</dbReference>
<keyword evidence="3" id="KW-0472">Membrane</keyword>
<dbReference type="Gene3D" id="1.10.530.10">
    <property type="match status" value="1"/>
</dbReference>
<dbReference type="Pfam" id="PF00498">
    <property type="entry name" value="FHA"/>
    <property type="match status" value="1"/>
</dbReference>
<feature type="domain" description="FHA" evidence="4">
    <location>
        <begin position="52"/>
        <end position="100"/>
    </location>
</feature>
<protein>
    <submittedName>
        <fullName evidence="5">Lytic transglycosylase catalytic</fullName>
    </submittedName>
</protein>
<evidence type="ECO:0000256" key="1">
    <source>
        <dbReference type="SAM" id="Coils"/>
    </source>
</evidence>
<evidence type="ECO:0000256" key="2">
    <source>
        <dbReference type="SAM" id="MobiDB-lite"/>
    </source>
</evidence>
<sequence length="557" mass="62868">MQEKDKTVIVPPSGAGGAAADDKTRFAQDGLRVTLLNDGAQLGEPHFFPDSFRAGRAADNDIAIPLTIVSRLHLEVKRQADGWWLYDRSANGVYINGQRVGQQLRLELPALLQLGDSACFLRLEAPATPGSVPPPKPTVQPPGRATATAPTTKLGSARTAPSRKGNTTSAEKLSREQLRERLLAESAAQDAGEYTLMVRALIHEDRSKRRRSYRKIIWGTAALLVLAIGLLIYQHQMLSNAHQLAIAMFYDIKTLDVNLSQAEVRLEDHMAILETAIQETRGEKLIAERAKLEEERLRLAKEREKLNNMRVKYQQYVQEANSLKLRFPGKKSYEEQLILKVARHFGESELEAPPEFVKEVRRYIGYWQNSPRFINAMQRMETNGYAPVILGALQKENLPVGFMYLPLQESNYNSQAIGPQTRYGIAKGAWQFLASTGQEYGLKPGPRAGSREYDPLDQRFDFNKATVAGAKYLKHIYSTEAQASGLLVMAGYNYGHNRVKGLIKKMPDNPRERNFWKFIQRYKIPQETYDYVFYIVAAAVISEDPKHFGFKFKPPIE</sequence>
<feature type="region of interest" description="Disordered" evidence="2">
    <location>
        <begin position="1"/>
        <end position="21"/>
    </location>
</feature>
<dbReference type="CDD" id="cd16894">
    <property type="entry name" value="MltD-like"/>
    <property type="match status" value="1"/>
</dbReference>
<dbReference type="Proteomes" id="UP000005317">
    <property type="component" value="Unassembled WGS sequence"/>
</dbReference>
<dbReference type="InterPro" id="IPR000253">
    <property type="entry name" value="FHA_dom"/>
</dbReference>
<feature type="region of interest" description="Disordered" evidence="2">
    <location>
        <begin position="126"/>
        <end position="174"/>
    </location>
</feature>
<proteinExistence type="predicted"/>
<feature type="transmembrane region" description="Helical" evidence="3">
    <location>
        <begin position="216"/>
        <end position="233"/>
    </location>
</feature>
<evidence type="ECO:0000313" key="6">
    <source>
        <dbReference type="Proteomes" id="UP000005317"/>
    </source>
</evidence>
<evidence type="ECO:0000259" key="4">
    <source>
        <dbReference type="PROSITE" id="PS50006"/>
    </source>
</evidence>
<feature type="compositionally biased region" description="Low complexity" evidence="2">
    <location>
        <begin position="141"/>
        <end position="152"/>
    </location>
</feature>
<dbReference type="Gene3D" id="2.60.200.20">
    <property type="match status" value="1"/>
</dbReference>
<dbReference type="OrthoDB" id="9815002at2"/>
<dbReference type="InterPro" id="IPR008258">
    <property type="entry name" value="Transglycosylase_SLT_dom_1"/>
</dbReference>
<keyword evidence="3" id="KW-0812">Transmembrane</keyword>
<dbReference type="AlphaFoldDB" id="A0A656HG98"/>
<keyword evidence="1" id="KW-0175">Coiled coil</keyword>
<dbReference type="CDD" id="cd00060">
    <property type="entry name" value="FHA"/>
    <property type="match status" value="1"/>
</dbReference>